<feature type="compositionally biased region" description="Basic and acidic residues" evidence="1">
    <location>
        <begin position="199"/>
        <end position="211"/>
    </location>
</feature>
<feature type="compositionally biased region" description="Polar residues" evidence="1">
    <location>
        <begin position="160"/>
        <end position="180"/>
    </location>
</feature>
<organism evidence="2 3">
    <name type="scientific">Saccharibacter floricola DSM 15669</name>
    <dbReference type="NCBI Taxonomy" id="1123227"/>
    <lineage>
        <taxon>Bacteria</taxon>
        <taxon>Pseudomonadati</taxon>
        <taxon>Pseudomonadota</taxon>
        <taxon>Alphaproteobacteria</taxon>
        <taxon>Acetobacterales</taxon>
        <taxon>Acetobacteraceae</taxon>
        <taxon>Saccharibacter</taxon>
    </lineage>
</organism>
<proteinExistence type="predicted"/>
<name>A0ABQ0P158_9PROT</name>
<evidence type="ECO:0008006" key="4">
    <source>
        <dbReference type="Google" id="ProtNLM"/>
    </source>
</evidence>
<comment type="caution">
    <text evidence="2">The sequence shown here is derived from an EMBL/GenBank/DDBJ whole genome shotgun (WGS) entry which is preliminary data.</text>
</comment>
<feature type="compositionally biased region" description="Basic residues" evidence="1">
    <location>
        <begin position="219"/>
        <end position="228"/>
    </location>
</feature>
<feature type="region of interest" description="Disordered" evidence="1">
    <location>
        <begin position="295"/>
        <end position="326"/>
    </location>
</feature>
<evidence type="ECO:0000313" key="3">
    <source>
        <dbReference type="Proteomes" id="UP001062901"/>
    </source>
</evidence>
<feature type="region of interest" description="Disordered" evidence="1">
    <location>
        <begin position="115"/>
        <end position="238"/>
    </location>
</feature>
<protein>
    <recommendedName>
        <fullName evidence="4">DnaT DNA-binding domain-containing protein</fullName>
    </recommendedName>
</protein>
<dbReference type="EMBL" id="BAQD01000097">
    <property type="protein sequence ID" value="GBQ08458.1"/>
    <property type="molecule type" value="Genomic_DNA"/>
</dbReference>
<evidence type="ECO:0000256" key="1">
    <source>
        <dbReference type="SAM" id="MobiDB-lite"/>
    </source>
</evidence>
<dbReference type="Proteomes" id="UP001062901">
    <property type="component" value="Unassembled WGS sequence"/>
</dbReference>
<keyword evidence="3" id="KW-1185">Reference proteome</keyword>
<sequence>MARIRSIHPGFWTDEATLEMSLEAQLFMIGLWGEADDGGAFAWKPRQLQARIMPLRQVDISALLNELTELGVITRYEVDGVSYGAVRNFGKFQSPKKPNRKNPMPEDVVRFCATEETPPLGGNEGETGSSTTGRASPSADETTEEEPSPAPSTGQEKRSSTPVSHDSAPSSDQVTNQFPTRSEPVPLGRGGGRGEEEELLSHSVREARAPKEQPASSKPKTKSTKRGSRLPDDWQPSEELLDYANERNLNPQRITEDFRDYWHATPGAKACKLDWDATFRTWCRREADKRQGQFLKGGKANNAPTAPRRPSNPFEGLGDNFGNVVPDLTPEQKAAYSRFGGHA</sequence>
<reference evidence="2" key="1">
    <citation type="submission" date="2013-04" db="EMBL/GenBank/DDBJ databases">
        <title>The genome sequencing project of 58 acetic acid bacteria.</title>
        <authorList>
            <person name="Okamoto-Kainuma A."/>
            <person name="Ishikawa M."/>
            <person name="Umino S."/>
            <person name="Koizumi Y."/>
            <person name="Shiwa Y."/>
            <person name="Yoshikawa H."/>
            <person name="Matsutani M."/>
            <person name="Matsushita K."/>
        </authorList>
    </citation>
    <scope>NUCLEOTIDE SEQUENCE</scope>
    <source>
        <strain evidence="2">DSM 15669</strain>
    </source>
</reference>
<dbReference type="Gene3D" id="1.10.8.1180">
    <property type="match status" value="1"/>
</dbReference>
<accession>A0ABQ0P158</accession>
<evidence type="ECO:0000313" key="2">
    <source>
        <dbReference type="EMBL" id="GBQ08458.1"/>
    </source>
</evidence>
<gene>
    <name evidence="2" type="ORF">AA15669_1793</name>
</gene>
<feature type="compositionally biased region" description="Low complexity" evidence="1">
    <location>
        <begin position="126"/>
        <end position="140"/>
    </location>
</feature>
<dbReference type="RefSeq" id="WP_018980353.1">
    <property type="nucleotide sequence ID" value="NZ_BAQD01000097.1"/>
</dbReference>